<dbReference type="InterPro" id="IPR016073">
    <property type="entry name" value="Skp1_comp_POZ"/>
</dbReference>
<comment type="caution">
    <text evidence="6">The sequence shown here is derived from an EMBL/GenBank/DDBJ whole genome shotgun (WGS) entry which is preliminary data.</text>
</comment>
<dbReference type="PANTHER" id="PTHR20648">
    <property type="entry name" value="ELONGIN-C"/>
    <property type="match status" value="1"/>
</dbReference>
<dbReference type="InterPro" id="IPR011333">
    <property type="entry name" value="SKP1/BTB/POZ_sf"/>
</dbReference>
<dbReference type="Pfam" id="PF03931">
    <property type="entry name" value="Skp1_POZ"/>
    <property type="match status" value="1"/>
</dbReference>
<comment type="similarity">
    <text evidence="2">Belongs to the SKP1 family.</text>
</comment>
<dbReference type="SMART" id="SM00512">
    <property type="entry name" value="Skp1"/>
    <property type="match status" value="1"/>
</dbReference>
<dbReference type="SUPFAM" id="SSF54695">
    <property type="entry name" value="POZ domain"/>
    <property type="match status" value="1"/>
</dbReference>
<sequence>DWVTLVSADGHRFVLPRSAALGSDFLSNTLSADFLESSTGVVRLPEVRAEVLEKVCEYLVYKERYKATKGEIPDFKERVKPEIALELCVRLAFRGARSRVAPDRRRSTPRLMASDYLEC</sequence>
<evidence type="ECO:0000256" key="1">
    <source>
        <dbReference type="ARBA" id="ARBA00004123"/>
    </source>
</evidence>
<evidence type="ECO:0000313" key="7">
    <source>
        <dbReference type="Proteomes" id="UP000311382"/>
    </source>
</evidence>
<evidence type="ECO:0000259" key="5">
    <source>
        <dbReference type="Pfam" id="PF03931"/>
    </source>
</evidence>
<dbReference type="OrthoDB" id="249087at2759"/>
<dbReference type="AlphaFoldDB" id="A0A5C5FN75"/>
<proteinExistence type="inferred from homology"/>
<name>A0A5C5FN75_9BASI</name>
<dbReference type="InterPro" id="IPR001232">
    <property type="entry name" value="SKP1-like"/>
</dbReference>
<dbReference type="EMBL" id="SOZI01000217">
    <property type="protein sequence ID" value="TNY17311.1"/>
    <property type="molecule type" value="Genomic_DNA"/>
</dbReference>
<dbReference type="GO" id="GO:0006511">
    <property type="term" value="P:ubiquitin-dependent protein catabolic process"/>
    <property type="evidence" value="ECO:0007669"/>
    <property type="project" value="InterPro"/>
</dbReference>
<feature type="non-terminal residue" evidence="6">
    <location>
        <position position="1"/>
    </location>
</feature>
<accession>A0A5C5FN75</accession>
<protein>
    <recommendedName>
        <fullName evidence="3">Elongin-C</fullName>
    </recommendedName>
</protein>
<dbReference type="InterPro" id="IPR039948">
    <property type="entry name" value="ELC1"/>
</dbReference>
<comment type="subcellular location">
    <subcellularLocation>
        <location evidence="1">Nucleus</location>
    </subcellularLocation>
</comment>
<evidence type="ECO:0000256" key="4">
    <source>
        <dbReference type="ARBA" id="ARBA00023242"/>
    </source>
</evidence>
<dbReference type="CDD" id="cd18321">
    <property type="entry name" value="BTB_POZ_EloC"/>
    <property type="match status" value="1"/>
</dbReference>
<dbReference type="FunFam" id="3.30.710.10:FF:000035">
    <property type="entry name" value="Elongin C transcription elongation factor"/>
    <property type="match status" value="1"/>
</dbReference>
<evidence type="ECO:0000256" key="2">
    <source>
        <dbReference type="ARBA" id="ARBA00009993"/>
    </source>
</evidence>
<reference evidence="6 7" key="1">
    <citation type="submission" date="2019-03" db="EMBL/GenBank/DDBJ databases">
        <title>Rhodosporidium diobovatum UCD-FST 08-225 genome sequencing, assembly, and annotation.</title>
        <authorList>
            <person name="Fakankun I.U."/>
            <person name="Fristensky B."/>
            <person name="Levin D.B."/>
        </authorList>
    </citation>
    <scope>NUCLEOTIDE SEQUENCE [LARGE SCALE GENOMIC DNA]</scope>
    <source>
        <strain evidence="6 7">UCD-FST 08-225</strain>
    </source>
</reference>
<evidence type="ECO:0000256" key="3">
    <source>
        <dbReference type="ARBA" id="ARBA00021347"/>
    </source>
</evidence>
<feature type="domain" description="SKP1 component POZ" evidence="5">
    <location>
        <begin position="3"/>
        <end position="62"/>
    </location>
</feature>
<evidence type="ECO:0000313" key="6">
    <source>
        <dbReference type="EMBL" id="TNY17311.1"/>
    </source>
</evidence>
<dbReference type="GO" id="GO:0005634">
    <property type="term" value="C:nucleus"/>
    <property type="evidence" value="ECO:0007669"/>
    <property type="project" value="UniProtKB-SubCell"/>
</dbReference>
<organism evidence="6 7">
    <name type="scientific">Rhodotorula diobovata</name>
    <dbReference type="NCBI Taxonomy" id="5288"/>
    <lineage>
        <taxon>Eukaryota</taxon>
        <taxon>Fungi</taxon>
        <taxon>Dikarya</taxon>
        <taxon>Basidiomycota</taxon>
        <taxon>Pucciniomycotina</taxon>
        <taxon>Microbotryomycetes</taxon>
        <taxon>Sporidiobolales</taxon>
        <taxon>Sporidiobolaceae</taxon>
        <taxon>Rhodotorula</taxon>
    </lineage>
</organism>
<keyword evidence="4" id="KW-0539">Nucleus</keyword>
<dbReference type="STRING" id="5288.A0A5C5FN75"/>
<dbReference type="Gene3D" id="3.30.710.10">
    <property type="entry name" value="Potassium Channel Kv1.1, Chain A"/>
    <property type="match status" value="1"/>
</dbReference>
<keyword evidence="7" id="KW-1185">Reference proteome</keyword>
<gene>
    <name evidence="6" type="ORF">DMC30DRAFT_357292</name>
</gene>
<dbReference type="Proteomes" id="UP000311382">
    <property type="component" value="Unassembled WGS sequence"/>
</dbReference>